<feature type="region of interest" description="Disordered" evidence="1">
    <location>
        <begin position="1"/>
        <end position="34"/>
    </location>
</feature>
<sequence length="66" mass="7003">MVSTHVVISWSGRPVSGPSPASDGPGSSRSAPKSRMICPNFFIIERGAVVQYTFDVIPVSDRALPS</sequence>
<feature type="compositionally biased region" description="Low complexity" evidence="1">
    <location>
        <begin position="14"/>
        <end position="31"/>
    </location>
</feature>
<protein>
    <submittedName>
        <fullName evidence="2">Uncharacterized protein</fullName>
    </submittedName>
</protein>
<evidence type="ECO:0000313" key="2">
    <source>
        <dbReference type="EMBL" id="GDY70074.1"/>
    </source>
</evidence>
<dbReference type="EMBL" id="BJHX01000003">
    <property type="protein sequence ID" value="GDY70074.1"/>
    <property type="molecule type" value="Genomic_DNA"/>
</dbReference>
<evidence type="ECO:0000313" key="3">
    <source>
        <dbReference type="Proteomes" id="UP000302139"/>
    </source>
</evidence>
<dbReference type="AlphaFoldDB" id="A0A4D4ME39"/>
<accession>A0A4D4ME39</accession>
<reference evidence="2 3" key="1">
    <citation type="submission" date="2019-04" db="EMBL/GenBank/DDBJ databases">
        <title>Draft genome sequences of Streptomyces avermitilis NBRC 14893.</title>
        <authorList>
            <person name="Komaki H."/>
            <person name="Tamura T."/>
            <person name="Hosoyama A."/>
        </authorList>
    </citation>
    <scope>NUCLEOTIDE SEQUENCE [LARGE SCALE GENOMIC DNA]</scope>
    <source>
        <strain evidence="2 3">NBRC 14893</strain>
    </source>
</reference>
<name>A0A4D4ME39_STRAX</name>
<evidence type="ECO:0000256" key="1">
    <source>
        <dbReference type="SAM" id="MobiDB-lite"/>
    </source>
</evidence>
<proteinExistence type="predicted"/>
<gene>
    <name evidence="2" type="ORF">SAV14893_094670</name>
</gene>
<comment type="caution">
    <text evidence="2">The sequence shown here is derived from an EMBL/GenBank/DDBJ whole genome shotgun (WGS) entry which is preliminary data.</text>
</comment>
<dbReference type="Proteomes" id="UP000302139">
    <property type="component" value="Unassembled WGS sequence"/>
</dbReference>
<organism evidence="2 3">
    <name type="scientific">Streptomyces avermitilis</name>
    <dbReference type="NCBI Taxonomy" id="33903"/>
    <lineage>
        <taxon>Bacteria</taxon>
        <taxon>Bacillati</taxon>
        <taxon>Actinomycetota</taxon>
        <taxon>Actinomycetes</taxon>
        <taxon>Kitasatosporales</taxon>
        <taxon>Streptomycetaceae</taxon>
        <taxon>Streptomyces</taxon>
    </lineage>
</organism>